<evidence type="ECO:0000313" key="2">
    <source>
        <dbReference type="Proteomes" id="UP000037084"/>
    </source>
</evidence>
<reference evidence="2" key="1">
    <citation type="submission" date="2015-07" db="EMBL/GenBank/DDBJ databases">
        <authorList>
            <consortium name="Consortium for Microbial Forensics and Genomics (microFORGE)"/>
            <person name="Knight B.M."/>
            <person name="Roberts D.P."/>
            <person name="Lin D."/>
            <person name="Hari K."/>
            <person name="Fletcher J."/>
            <person name="Melcher U."/>
            <person name="Blagden T."/>
            <person name="Winegar R.A."/>
        </authorList>
    </citation>
    <scope>NUCLEOTIDE SEQUENCE [LARGE SCALE GENOMIC DNA]</scope>
    <source>
        <strain evidence="2">NRRL B-1447</strain>
    </source>
</reference>
<name>A0A0L8MB48_STRVG</name>
<dbReference type="EMBL" id="LGUV01000336">
    <property type="protein sequence ID" value="KOG47554.1"/>
    <property type="molecule type" value="Genomic_DNA"/>
</dbReference>
<proteinExistence type="predicted"/>
<gene>
    <name evidence="1" type="ORF">ADK75_23250</name>
</gene>
<sequence length="238" mass="27225">MTSLFGSKEHVLPRWLRTALDPALERARYIRFTNSSVHTHEAPLMNEQVRVVCAACNNGWMNDLEESVRHFLPALIRGAEVELDHVRQVHLATWSLKTMLMYQHTHGREAQSVIPAMDYAAFFEERRPSRFMLGRVAFMNYPPDDSVPLADALCQGYGSPQGAAWISTLKIGCLVTQIVRVADFDEQWRVEPFESFPSLRHVWPTADLIDWPLPLAIPHEHMSDLALPNSLDVRLMPR</sequence>
<comment type="caution">
    <text evidence="1">The sequence shown here is derived from an EMBL/GenBank/DDBJ whole genome shotgun (WGS) entry which is preliminary data.</text>
</comment>
<dbReference type="Proteomes" id="UP000037084">
    <property type="component" value="Unassembled WGS sequence"/>
</dbReference>
<organism evidence="1 2">
    <name type="scientific">Streptomyces virginiae</name>
    <name type="common">Streptomyces cinnamonensis</name>
    <dbReference type="NCBI Taxonomy" id="1961"/>
    <lineage>
        <taxon>Bacteria</taxon>
        <taxon>Bacillati</taxon>
        <taxon>Actinomycetota</taxon>
        <taxon>Actinomycetes</taxon>
        <taxon>Kitasatosporales</taxon>
        <taxon>Streptomycetaceae</taxon>
        <taxon>Streptomyces</taxon>
    </lineage>
</organism>
<accession>A0A0L8MB48</accession>
<dbReference type="AlphaFoldDB" id="A0A0L8MB48"/>
<protein>
    <submittedName>
        <fullName evidence="1">Uncharacterized protein</fullName>
    </submittedName>
</protein>
<dbReference type="PATRIC" id="fig|1961.12.peg.5222"/>
<evidence type="ECO:0000313" key="1">
    <source>
        <dbReference type="EMBL" id="KOG47554.1"/>
    </source>
</evidence>